<name>A0ABY1VQ57_9ACTO</name>
<comment type="subcellular location">
    <subcellularLocation>
        <location evidence="7">Cytoplasm</location>
    </subcellularLocation>
</comment>
<dbReference type="InterPro" id="IPR003231">
    <property type="entry name" value="ACP"/>
</dbReference>
<keyword evidence="6 7" id="KW-0275">Fatty acid biosynthesis</keyword>
<accession>A0ABY1VQ57</accession>
<keyword evidence="4 7" id="KW-0276">Fatty acid metabolism</keyword>
<evidence type="ECO:0000256" key="4">
    <source>
        <dbReference type="ARBA" id="ARBA00022832"/>
    </source>
</evidence>
<keyword evidence="10" id="KW-1185">Reference proteome</keyword>
<keyword evidence="1 7" id="KW-0596">Phosphopantetheine</keyword>
<dbReference type="Pfam" id="PF00550">
    <property type="entry name" value="PP-binding"/>
    <property type="match status" value="1"/>
</dbReference>
<keyword evidence="2 7" id="KW-0444">Lipid biosynthesis</keyword>
<evidence type="ECO:0000313" key="10">
    <source>
        <dbReference type="Proteomes" id="UP000250006"/>
    </source>
</evidence>
<gene>
    <name evidence="9" type="primary">acpM</name>
    <name evidence="7" type="synonym">acpP</name>
    <name evidence="9" type="ORF">NCTC11535_01843</name>
</gene>
<dbReference type="Gene3D" id="1.10.1200.10">
    <property type="entry name" value="ACP-like"/>
    <property type="match status" value="1"/>
</dbReference>
<evidence type="ECO:0000259" key="8">
    <source>
        <dbReference type="PROSITE" id="PS50075"/>
    </source>
</evidence>
<evidence type="ECO:0000256" key="2">
    <source>
        <dbReference type="ARBA" id="ARBA00022516"/>
    </source>
</evidence>
<dbReference type="InterPro" id="IPR036736">
    <property type="entry name" value="ACP-like_sf"/>
</dbReference>
<dbReference type="EMBL" id="UAPQ01000009">
    <property type="protein sequence ID" value="SPT54140.1"/>
    <property type="molecule type" value="Genomic_DNA"/>
</dbReference>
<feature type="domain" description="Carrier" evidence="8">
    <location>
        <begin position="6"/>
        <end position="81"/>
    </location>
</feature>
<keyword evidence="7" id="KW-0963">Cytoplasm</keyword>
<dbReference type="InterPro" id="IPR009081">
    <property type="entry name" value="PP-bd_ACP"/>
</dbReference>
<evidence type="ECO:0000313" key="9">
    <source>
        <dbReference type="EMBL" id="SPT54140.1"/>
    </source>
</evidence>
<proteinExistence type="inferred from homology"/>
<dbReference type="RefSeq" id="WP_111837036.1">
    <property type="nucleotide sequence ID" value="NZ_UAPQ01000009.1"/>
</dbReference>
<evidence type="ECO:0000256" key="3">
    <source>
        <dbReference type="ARBA" id="ARBA00022553"/>
    </source>
</evidence>
<dbReference type="SUPFAM" id="SSF47336">
    <property type="entry name" value="ACP-like"/>
    <property type="match status" value="1"/>
</dbReference>
<organism evidence="9 10">
    <name type="scientific">Actinomyces bovis</name>
    <dbReference type="NCBI Taxonomy" id="1658"/>
    <lineage>
        <taxon>Bacteria</taxon>
        <taxon>Bacillati</taxon>
        <taxon>Actinomycetota</taxon>
        <taxon>Actinomycetes</taxon>
        <taxon>Actinomycetales</taxon>
        <taxon>Actinomycetaceae</taxon>
        <taxon>Actinomyces</taxon>
    </lineage>
</organism>
<evidence type="ECO:0000256" key="6">
    <source>
        <dbReference type="ARBA" id="ARBA00023160"/>
    </source>
</evidence>
<comment type="similarity">
    <text evidence="7">Belongs to the acyl carrier protein (ACP) family.</text>
</comment>
<sequence length="82" mass="8750">MSAEPTEVFAAVTEILAEEAGIDAATITRDTDLAKDLDIDSLGLLTIATQIEERFPITLEDSLLTKLTTVGQLVDQVCDAQA</sequence>
<comment type="PTM">
    <text evidence="7">4'-phosphopantetheine is transferred from CoA to a specific serine of apo-ACP by AcpS. This modification is essential for activity because fatty acids are bound in thioester linkage to the sulfhydryl of the prosthetic group.</text>
</comment>
<keyword evidence="5 7" id="KW-0443">Lipid metabolism</keyword>
<protein>
    <recommendedName>
        <fullName evidence="7">Acyl carrier protein</fullName>
        <shortName evidence="7">ACP</shortName>
    </recommendedName>
</protein>
<evidence type="ECO:0000256" key="7">
    <source>
        <dbReference type="HAMAP-Rule" id="MF_01217"/>
    </source>
</evidence>
<dbReference type="PANTHER" id="PTHR20863:SF76">
    <property type="entry name" value="CARRIER DOMAIN-CONTAINING PROTEIN"/>
    <property type="match status" value="1"/>
</dbReference>
<dbReference type="PANTHER" id="PTHR20863">
    <property type="entry name" value="ACYL CARRIER PROTEIN"/>
    <property type="match status" value="1"/>
</dbReference>
<reference evidence="9 10" key="1">
    <citation type="submission" date="2018-06" db="EMBL/GenBank/DDBJ databases">
        <authorList>
            <consortium name="Pathogen Informatics"/>
            <person name="Doyle S."/>
        </authorList>
    </citation>
    <scope>NUCLEOTIDE SEQUENCE [LARGE SCALE GENOMIC DNA]</scope>
    <source>
        <strain evidence="9 10">NCTC11535</strain>
    </source>
</reference>
<comment type="caution">
    <text evidence="9">The sequence shown here is derived from an EMBL/GenBank/DDBJ whole genome shotgun (WGS) entry which is preliminary data.</text>
</comment>
<evidence type="ECO:0000256" key="5">
    <source>
        <dbReference type="ARBA" id="ARBA00023098"/>
    </source>
</evidence>
<comment type="pathway">
    <text evidence="7">Lipid metabolism; fatty acid biosynthesis.</text>
</comment>
<comment type="function">
    <text evidence="7">Carrier of the growing fatty acid chain in fatty acid biosynthesis.</text>
</comment>
<evidence type="ECO:0000256" key="1">
    <source>
        <dbReference type="ARBA" id="ARBA00022450"/>
    </source>
</evidence>
<dbReference type="Proteomes" id="UP000250006">
    <property type="component" value="Unassembled WGS sequence"/>
</dbReference>
<feature type="modified residue" description="O-(pantetheine 4'-phosphoryl)serine" evidence="7">
    <location>
        <position position="41"/>
    </location>
</feature>
<dbReference type="HAMAP" id="MF_01217">
    <property type="entry name" value="Acyl_carrier"/>
    <property type="match status" value="1"/>
</dbReference>
<keyword evidence="3 7" id="KW-0597">Phosphoprotein</keyword>
<dbReference type="PROSITE" id="PS50075">
    <property type="entry name" value="CARRIER"/>
    <property type="match status" value="1"/>
</dbReference>